<dbReference type="Pfam" id="PF22749">
    <property type="entry name" value="Arb2"/>
    <property type="match status" value="1"/>
</dbReference>
<evidence type="ECO:0000259" key="1">
    <source>
        <dbReference type="Pfam" id="PF22749"/>
    </source>
</evidence>
<dbReference type="GO" id="GO:0031048">
    <property type="term" value="P:regulatory ncRNA-mediated heterochromatin formation"/>
    <property type="evidence" value="ECO:0007669"/>
    <property type="project" value="TreeGrafter"/>
</dbReference>
<dbReference type="PANTHER" id="PTHR21357:SF4">
    <property type="entry name" value="FAM172 FAMILY PROTEIN HOMOLOG CG10038"/>
    <property type="match status" value="1"/>
</dbReference>
<dbReference type="STRING" id="454130.A0A0U5C4J2"/>
<dbReference type="PANTHER" id="PTHR21357">
    <property type="entry name" value="FAM172 FAMILY PROTEIN HOMOLOG CG10038"/>
    <property type="match status" value="1"/>
</dbReference>
<sequence length="383" mass="42514">MFVYRKEDLPKDPVFPAELDKLGYFINDNDQIRKISDQEKEFQFKINRNPRWNELQREAMNECIRKLVSTRLRNLGLVTLHLPLNSGPTKPHVPILVSKNLSTASRIILVFGEPIQDLGIWAYRTVGAENINAGSAVDFAKAILEHGEKEKKDRKGDVALVLANTGQLIWHCASGRALSINSWLAQPRPSAVESAPGETKRNKIPGNENWQAHIGSVFNGILSARGQLVRKDAKIDVIGLAEGGLGAIRYVALNWNTWRSHISAICLANPLHTKTVDLVPSYGQPSGPDSFAAFIASRCRAYLLSNEPLGLPLFDAPEHGCNCYSSGEGLNVECIMPKAWRHMLKWLDRAYAEPGYCEEQLEVVQVAPKCDATGPEAGTERRD</sequence>
<proteinExistence type="predicted"/>
<accession>A0A0U5C4J2</accession>
<reference evidence="3" key="1">
    <citation type="journal article" date="2016" name="Genome Announc.">
        <title>Draft genome sequences of fungus Aspergillus calidoustus.</title>
        <authorList>
            <person name="Horn F."/>
            <person name="Linde J."/>
            <person name="Mattern D.J."/>
            <person name="Walther G."/>
            <person name="Guthke R."/>
            <person name="Scherlach K."/>
            <person name="Martin K."/>
            <person name="Brakhage A.A."/>
            <person name="Petzke L."/>
            <person name="Valiante V."/>
        </authorList>
    </citation>
    <scope>NUCLEOTIDE SEQUENCE [LARGE SCALE GENOMIC DNA]</scope>
    <source>
        <strain evidence="3">SF006504</strain>
    </source>
</reference>
<dbReference type="InterPro" id="IPR048263">
    <property type="entry name" value="Arb2"/>
</dbReference>
<gene>
    <name evidence="2" type="ORF">ASPCAL04039</name>
</gene>
<feature type="domain" description="Arb2" evidence="1">
    <location>
        <begin position="15"/>
        <end position="309"/>
    </location>
</feature>
<dbReference type="OrthoDB" id="421951at2759"/>
<evidence type="ECO:0000313" key="2">
    <source>
        <dbReference type="EMBL" id="CEL02876.1"/>
    </source>
</evidence>
<evidence type="ECO:0000313" key="3">
    <source>
        <dbReference type="Proteomes" id="UP000054771"/>
    </source>
</evidence>
<dbReference type="AlphaFoldDB" id="A0A0U5C4J2"/>
<dbReference type="GO" id="GO:0035197">
    <property type="term" value="F:siRNA binding"/>
    <property type="evidence" value="ECO:0007669"/>
    <property type="project" value="TreeGrafter"/>
</dbReference>
<protein>
    <recommendedName>
        <fullName evidence="1">Arb2 domain-containing protein</fullName>
    </recommendedName>
</protein>
<organism evidence="2 3">
    <name type="scientific">Aspergillus calidoustus</name>
    <dbReference type="NCBI Taxonomy" id="454130"/>
    <lineage>
        <taxon>Eukaryota</taxon>
        <taxon>Fungi</taxon>
        <taxon>Dikarya</taxon>
        <taxon>Ascomycota</taxon>
        <taxon>Pezizomycotina</taxon>
        <taxon>Eurotiomycetes</taxon>
        <taxon>Eurotiomycetidae</taxon>
        <taxon>Eurotiales</taxon>
        <taxon>Aspergillaceae</taxon>
        <taxon>Aspergillus</taxon>
        <taxon>Aspergillus subgen. Nidulantes</taxon>
    </lineage>
</organism>
<dbReference type="Proteomes" id="UP000054771">
    <property type="component" value="Unassembled WGS sequence"/>
</dbReference>
<name>A0A0U5C4J2_ASPCI</name>
<dbReference type="EMBL" id="CDMC01000003">
    <property type="protein sequence ID" value="CEL02876.1"/>
    <property type="molecule type" value="Genomic_DNA"/>
</dbReference>
<dbReference type="GO" id="GO:0005634">
    <property type="term" value="C:nucleus"/>
    <property type="evidence" value="ECO:0007669"/>
    <property type="project" value="TreeGrafter"/>
</dbReference>
<dbReference type="InterPro" id="IPR053858">
    <property type="entry name" value="Arb2_dom"/>
</dbReference>
<dbReference type="OMA" id="HGCNCYS"/>
<keyword evidence="3" id="KW-1185">Reference proteome</keyword>